<dbReference type="RefSeq" id="WP_136427016.1">
    <property type="nucleotide sequence ID" value="NZ_SSSM01000003.1"/>
</dbReference>
<comment type="caution">
    <text evidence="1">The sequence shown here is derived from an EMBL/GenBank/DDBJ whole genome shotgun (WGS) entry which is preliminary data.</text>
</comment>
<keyword evidence="3" id="KW-1185">Reference proteome</keyword>
<evidence type="ECO:0000313" key="3">
    <source>
        <dbReference type="Proteomes" id="UP000309133"/>
    </source>
</evidence>
<name>A0A4S4FK03_9MICO</name>
<organism evidence="1 3">
    <name type="scientific">Naasia lichenicola</name>
    <dbReference type="NCBI Taxonomy" id="2565933"/>
    <lineage>
        <taxon>Bacteria</taxon>
        <taxon>Bacillati</taxon>
        <taxon>Actinomycetota</taxon>
        <taxon>Actinomycetes</taxon>
        <taxon>Micrococcales</taxon>
        <taxon>Microbacteriaceae</taxon>
        <taxon>Naasia</taxon>
    </lineage>
</organism>
<protein>
    <submittedName>
        <fullName evidence="1">Uncharacterized protein</fullName>
    </submittedName>
</protein>
<dbReference type="Proteomes" id="UP000309133">
    <property type="component" value="Unassembled WGS sequence"/>
</dbReference>
<accession>A0A4S4FK03</accession>
<dbReference type="AlphaFoldDB" id="A0A4S4FK03"/>
<gene>
    <name evidence="2" type="ORF">E6C64_07590</name>
    <name evidence="1" type="ORF">E6C64_08445</name>
</gene>
<dbReference type="EMBL" id="SSSM01000003">
    <property type="protein sequence ID" value="THG31896.1"/>
    <property type="molecule type" value="Genomic_DNA"/>
</dbReference>
<sequence length="159" mass="18344">MVDVPARLEFLRKLATGPGATHEHIAQMGPEMLKAFEVDSPEELRRDIRRAAYSLPSSRTTEAIIYALAVQDIPQELPLTLEGRRKEMMRIQATDFRNVIRRERRGVEELELLMENIQGLAKSGHPWPWSSGEFRRLVEIDTKRRLLFFVLKPIVAVPE</sequence>
<dbReference type="EMBL" id="SSSM01000004">
    <property type="protein sequence ID" value="THG30659.1"/>
    <property type="molecule type" value="Genomic_DNA"/>
</dbReference>
<proteinExistence type="predicted"/>
<reference evidence="1 3" key="1">
    <citation type="submission" date="2019-04" db="EMBL/GenBank/DDBJ databases">
        <authorList>
            <person name="Jiang L."/>
        </authorList>
    </citation>
    <scope>NUCLEOTIDE SEQUENCE [LARGE SCALE GENOMIC DNA]</scope>
    <source>
        <strain evidence="1 3">YIM 131853</strain>
    </source>
</reference>
<evidence type="ECO:0000313" key="2">
    <source>
        <dbReference type="EMBL" id="THG31896.1"/>
    </source>
</evidence>
<evidence type="ECO:0000313" key="1">
    <source>
        <dbReference type="EMBL" id="THG30659.1"/>
    </source>
</evidence>